<reference evidence="2 3" key="1">
    <citation type="submission" date="2018-07" db="EMBL/GenBank/DDBJ databases">
        <title>Genomic and Epidemiologic Investigation of an Indolent Hospital Outbreak.</title>
        <authorList>
            <person name="Johnson R.C."/>
            <person name="Deming C."/>
            <person name="Conlan S."/>
            <person name="Zellmer C.J."/>
            <person name="Michelin A.V."/>
            <person name="Lee-Lin S."/>
            <person name="Thomas P.J."/>
            <person name="Park M."/>
            <person name="Weingarten R.A."/>
            <person name="Less J."/>
            <person name="Dekker J.P."/>
            <person name="Frank K.M."/>
            <person name="Musser K.A."/>
            <person name="Mcquiston J.R."/>
            <person name="Henderson D.K."/>
            <person name="Lau A.F."/>
            <person name="Palmore T.N."/>
            <person name="Segre J.A."/>
        </authorList>
    </citation>
    <scope>NUCLEOTIDE SEQUENCE [LARGE SCALE GENOMIC DNA]</scope>
    <source>
        <strain evidence="2 3">SK-NIH.Env6_1116</strain>
    </source>
</reference>
<dbReference type="InterPro" id="IPR009656">
    <property type="entry name" value="PHB_depo_C"/>
</dbReference>
<dbReference type="PIRSF" id="PIRSF020818">
    <property type="entry name" value="PHB_depoly_PhaZ"/>
    <property type="match status" value="1"/>
</dbReference>
<evidence type="ECO:0000259" key="1">
    <source>
        <dbReference type="Pfam" id="PF06850"/>
    </source>
</evidence>
<dbReference type="PANTHER" id="PTHR36837:SF4">
    <property type="entry name" value="BLR0908 PROTEIN"/>
    <property type="match status" value="1"/>
</dbReference>
<dbReference type="PANTHER" id="PTHR36837">
    <property type="entry name" value="POLY(3-HYDROXYALKANOATE) POLYMERASE SUBUNIT PHAC"/>
    <property type="match status" value="1"/>
</dbReference>
<dbReference type="InterPro" id="IPR029058">
    <property type="entry name" value="AB_hydrolase_fold"/>
</dbReference>
<evidence type="ECO:0000313" key="2">
    <source>
        <dbReference type="EMBL" id="RSU49331.1"/>
    </source>
</evidence>
<comment type="caution">
    <text evidence="2">The sequence shown here is derived from an EMBL/GenBank/DDBJ whole genome shotgun (WGS) entry which is preliminary data.</text>
</comment>
<dbReference type="InterPro" id="IPR051321">
    <property type="entry name" value="PHA/PHB_synthase"/>
</dbReference>
<gene>
    <name evidence="2" type="primary">phaZ</name>
    <name evidence="2" type="ORF">DAH51_23345</name>
</gene>
<evidence type="ECO:0000313" key="3">
    <source>
        <dbReference type="Proteomes" id="UP000287401"/>
    </source>
</evidence>
<organism evidence="2 3">
    <name type="scientific">Sphingobium yanoikuyae</name>
    <name type="common">Sphingomonas yanoikuyae</name>
    <dbReference type="NCBI Taxonomy" id="13690"/>
    <lineage>
        <taxon>Bacteria</taxon>
        <taxon>Pseudomonadati</taxon>
        <taxon>Pseudomonadota</taxon>
        <taxon>Alphaproteobacteria</taxon>
        <taxon>Sphingomonadales</taxon>
        <taxon>Sphingomonadaceae</taxon>
        <taxon>Sphingobium</taxon>
    </lineage>
</organism>
<dbReference type="Gene3D" id="3.40.50.1820">
    <property type="entry name" value="alpha/beta hydrolase"/>
    <property type="match status" value="1"/>
</dbReference>
<accession>A0A430BH25</accession>
<sequence length="452" mass="50233">MRRPFWPMARARFSKRRDPCRRSTTMAYPNPMNMYDWIDTWQQAWRAPSAVLGAFARGLDDRNTLPPWLALPKALGFDPPALTIRRATSASFSVLRRLTEPREKPAFGIVEVDVDGTAHAVREEVVEERPFCRLLRFDLIGRSDAPTILLVAPMAGHYATLLRETVRDLLPSYSVVVTDWSNARDVPIHDGGFDLDDYIDLLIGHIQKLGPTTHIVAVCQAGVPAVAATAILESSTTSDVVLPASLTVLGSPIDTSRSPTEVNRLASEHDSDWFTDTLITTVPARFPGANRAVYPGYLQLTAFVAMNPQRHEKSARDAIAHFADGDFDAAEKVDSFYGEFLSTMDLTAEFYLQTVERVFKRNALAKGDFRFRGTPVSLTTITRTPILAIEAERDDITGLGQTSAILELASELPPKCKRHYLLKDAGHYGLFSGSKFRREIVPELCAFHEGEA</sequence>
<dbReference type="NCBIfam" id="TIGR01849">
    <property type="entry name" value="PHB_depoly_PhaZ"/>
    <property type="match status" value="1"/>
</dbReference>
<dbReference type="InterPro" id="IPR010915">
    <property type="entry name" value="PHB_depoly_PhaZ"/>
</dbReference>
<dbReference type="Pfam" id="PF06850">
    <property type="entry name" value="PHB_depo_C"/>
    <property type="match status" value="1"/>
</dbReference>
<name>A0A430BH25_SPHYA</name>
<dbReference type="AlphaFoldDB" id="A0A430BH25"/>
<dbReference type="Proteomes" id="UP000287401">
    <property type="component" value="Unassembled WGS sequence"/>
</dbReference>
<dbReference type="EMBL" id="QRAL01000043">
    <property type="protein sequence ID" value="RSU49331.1"/>
    <property type="molecule type" value="Genomic_DNA"/>
</dbReference>
<feature type="domain" description="PHB de-polymerase C-terminal" evidence="1">
    <location>
        <begin position="250"/>
        <end position="448"/>
    </location>
</feature>
<proteinExistence type="predicted"/>
<protein>
    <submittedName>
        <fullName evidence="2">Polyhydroxyalkanoate depolymerase</fullName>
    </submittedName>
</protein>
<dbReference type="SUPFAM" id="SSF53474">
    <property type="entry name" value="alpha/beta-Hydrolases"/>
    <property type="match status" value="1"/>
</dbReference>